<keyword evidence="5 10" id="KW-0949">S-adenosyl-L-methionine</keyword>
<dbReference type="Gene3D" id="3.40.50.150">
    <property type="entry name" value="Vaccinia Virus protein VP39"/>
    <property type="match status" value="1"/>
</dbReference>
<dbReference type="Pfam" id="PF25133">
    <property type="entry name" value="TYW2_N_2"/>
    <property type="match status" value="1"/>
</dbReference>
<evidence type="ECO:0000256" key="10">
    <source>
        <dbReference type="HAMAP-Rule" id="MF_03152"/>
    </source>
</evidence>
<dbReference type="AlphaFoldDB" id="A0A5B0QD28"/>
<dbReference type="OrthoDB" id="408788at2759"/>
<keyword evidence="4 10" id="KW-0808">Transferase</keyword>
<gene>
    <name evidence="13" type="primary">TRM5_4</name>
    <name evidence="10" type="synonym">TRM5</name>
    <name evidence="13" type="ORF">PGT21_036834</name>
</gene>
<dbReference type="InterPro" id="IPR056743">
    <property type="entry name" value="TRM5-TYW2-like_MTfase"/>
</dbReference>
<evidence type="ECO:0000256" key="2">
    <source>
        <dbReference type="ARBA" id="ARBA00022490"/>
    </source>
</evidence>
<dbReference type="SMR" id="A0A5B0QD28"/>
<dbReference type="InterPro" id="IPR029063">
    <property type="entry name" value="SAM-dependent_MTases_sf"/>
</dbReference>
<dbReference type="PANTHER" id="PTHR23245">
    <property type="entry name" value="TRNA METHYLTRANSFERASE"/>
    <property type="match status" value="1"/>
</dbReference>
<feature type="binding site" evidence="10">
    <location>
        <position position="299"/>
    </location>
    <ligand>
        <name>S-adenosyl-L-methionine</name>
        <dbReference type="ChEBI" id="CHEBI:59789"/>
    </ligand>
</feature>
<keyword evidence="7 10" id="KW-0496">Mitochondrion</keyword>
<comment type="function">
    <text evidence="10">Specifically methylates the N1 position of guanosine-37 in various cytoplasmic and mitochondrial tRNAs. Methylation is not dependent on the nature of the nucleoside 5' of the target nucleoside. This is the first step in the biosynthesis of wybutosine (yW), a modified base adjacent to the anticodon of tRNAs and required for accurate decoding.</text>
</comment>
<comment type="catalytic activity">
    <reaction evidence="9 10">
        <text>guanosine(37) in tRNA + S-adenosyl-L-methionine = N(1)-methylguanosine(37) in tRNA + S-adenosyl-L-homocysteine + H(+)</text>
        <dbReference type="Rhea" id="RHEA:36899"/>
        <dbReference type="Rhea" id="RHEA-COMP:10145"/>
        <dbReference type="Rhea" id="RHEA-COMP:10147"/>
        <dbReference type="ChEBI" id="CHEBI:15378"/>
        <dbReference type="ChEBI" id="CHEBI:57856"/>
        <dbReference type="ChEBI" id="CHEBI:59789"/>
        <dbReference type="ChEBI" id="CHEBI:73542"/>
        <dbReference type="ChEBI" id="CHEBI:74269"/>
        <dbReference type="EC" id="2.1.1.228"/>
    </reaction>
</comment>
<dbReference type="PROSITE" id="PS51684">
    <property type="entry name" value="SAM_MT_TRM5_TYW2"/>
    <property type="match status" value="1"/>
</dbReference>
<evidence type="ECO:0000256" key="7">
    <source>
        <dbReference type="ARBA" id="ARBA00023128"/>
    </source>
</evidence>
<dbReference type="InterPro" id="IPR030382">
    <property type="entry name" value="MeTrfase_TRM5/TYW2"/>
</dbReference>
<organism evidence="13 14">
    <name type="scientific">Puccinia graminis f. sp. tritici</name>
    <dbReference type="NCBI Taxonomy" id="56615"/>
    <lineage>
        <taxon>Eukaryota</taxon>
        <taxon>Fungi</taxon>
        <taxon>Dikarya</taxon>
        <taxon>Basidiomycota</taxon>
        <taxon>Pucciniomycotina</taxon>
        <taxon>Pucciniomycetes</taxon>
        <taxon>Pucciniales</taxon>
        <taxon>Pucciniaceae</taxon>
        <taxon>Puccinia</taxon>
    </lineage>
</organism>
<feature type="region of interest" description="Disordered" evidence="11">
    <location>
        <begin position="61"/>
        <end position="83"/>
    </location>
</feature>
<feature type="binding site" evidence="10">
    <location>
        <begin position="366"/>
        <end position="367"/>
    </location>
    <ligand>
        <name>S-adenosyl-L-methionine</name>
        <dbReference type="ChEBI" id="CHEBI:59789"/>
    </ligand>
</feature>
<keyword evidence="8 10" id="KW-0539">Nucleus</keyword>
<dbReference type="Gene3D" id="3.30.300.110">
    <property type="entry name" value="Met-10+ protein-like domains"/>
    <property type="match status" value="1"/>
</dbReference>
<dbReference type="CDD" id="cd02440">
    <property type="entry name" value="AdoMet_MTases"/>
    <property type="match status" value="1"/>
</dbReference>
<evidence type="ECO:0000313" key="13">
    <source>
        <dbReference type="EMBL" id="KAA1111127.1"/>
    </source>
</evidence>
<keyword evidence="3 10" id="KW-0489">Methyltransferase</keyword>
<dbReference type="Proteomes" id="UP000324748">
    <property type="component" value="Unassembled WGS sequence"/>
</dbReference>
<keyword evidence="2 10" id="KW-0963">Cytoplasm</keyword>
<dbReference type="GO" id="GO:0005759">
    <property type="term" value="C:mitochondrial matrix"/>
    <property type="evidence" value="ECO:0007669"/>
    <property type="project" value="UniProtKB-SubCell"/>
</dbReference>
<dbReference type="GO" id="GO:0002939">
    <property type="term" value="P:tRNA N1-guanine methylation"/>
    <property type="evidence" value="ECO:0007669"/>
    <property type="project" value="TreeGrafter"/>
</dbReference>
<dbReference type="SUPFAM" id="SSF53335">
    <property type="entry name" value="S-adenosyl-L-methionine-dependent methyltransferases"/>
    <property type="match status" value="1"/>
</dbReference>
<dbReference type="GO" id="GO:0005634">
    <property type="term" value="C:nucleus"/>
    <property type="evidence" value="ECO:0007669"/>
    <property type="project" value="UniProtKB-SubCell"/>
</dbReference>
<dbReference type="EMBL" id="VSWC01000027">
    <property type="protein sequence ID" value="KAA1111127.1"/>
    <property type="molecule type" value="Genomic_DNA"/>
</dbReference>
<dbReference type="InterPro" id="IPR025792">
    <property type="entry name" value="tRNA_Gua_MeTrfase_euk"/>
</dbReference>
<name>A0A5B0QD28_PUCGR</name>
<feature type="domain" description="SAM-dependent methyltransferase TRM5/TYW2-type" evidence="12">
    <location>
        <begin position="210"/>
        <end position="497"/>
    </location>
</feature>
<evidence type="ECO:0000256" key="8">
    <source>
        <dbReference type="ARBA" id="ARBA00023242"/>
    </source>
</evidence>
<evidence type="ECO:0000256" key="4">
    <source>
        <dbReference type="ARBA" id="ARBA00022679"/>
    </source>
</evidence>
<comment type="similarity">
    <text evidence="10">Belongs to the TRM5 / TYW2 family.</text>
</comment>
<feature type="binding site" evidence="10">
    <location>
        <position position="400"/>
    </location>
    <ligand>
        <name>S-adenosyl-L-methionine</name>
        <dbReference type="ChEBI" id="CHEBI:59789"/>
    </ligand>
</feature>
<dbReference type="GO" id="GO:0052906">
    <property type="term" value="F:tRNA (guanine(37)-N1)-methyltransferase activity"/>
    <property type="evidence" value="ECO:0007669"/>
    <property type="project" value="UniProtKB-UniRule"/>
</dbReference>
<protein>
    <recommendedName>
        <fullName evidence="10">tRNA (guanine(37)-N1)-methyltransferase</fullName>
        <ecNumber evidence="10">2.1.1.228</ecNumber>
    </recommendedName>
    <alternativeName>
        <fullName evidence="10">M1G-methyltransferase</fullName>
    </alternativeName>
    <alternativeName>
        <fullName evidence="10">tRNA [GM37] methyltransferase</fullName>
    </alternativeName>
    <alternativeName>
        <fullName evidence="10">tRNA methyltransferase 5</fullName>
    </alternativeName>
</protein>
<evidence type="ECO:0000256" key="3">
    <source>
        <dbReference type="ARBA" id="ARBA00022603"/>
    </source>
</evidence>
<comment type="caution">
    <text evidence="13">The sequence shown here is derived from an EMBL/GenBank/DDBJ whole genome shotgun (WGS) entry which is preliminary data.</text>
</comment>
<evidence type="ECO:0000313" key="14">
    <source>
        <dbReference type="Proteomes" id="UP000324748"/>
    </source>
</evidence>
<sequence>MEEELICRGFDSVEVLFVDVFEKSRLSVGGDGERMLQTPQTGSLMLSSLLTTRRTISSMAALQQPSRHRFPPPNNIQRLPLRPDGQQEPIKLTEAIKQQFKQSIPLLAARVPSPSITKFKTNPEIRKALLNSKNLRSVEPDPDSTDNAFKLLLLNTPHKDQIPESTLKVFQEHDIQIKNTKLDLDWEYWMADEIIERLLPDQLTDIPASFTMIGHIAHFNLRDEYLPYKYLIGQVILEKNLAIKTVVNKIDNINSQFRFFEMELLAGEPDYTVTLWQSGCRYRFDFSKVYYNPRLSTEHDLLSSMIEKDEVVVDAFAGVGPFAMRAAANRKAWVLASDLNPASVEALETNVRLNKLQGRVAVSGGDGREKIREAVRTLWLDKPFKTPNSSPLLPDHFIINLPDSSIQFLDAFRDLYHPLSDSEGFLNAVKKKSRLPLLHCYCFTKQVDEPESDICQRVSEVMKVEISPSTVARFELKFVRAVAPHKDMYRITFELPLKLLFSSSSEESRA</sequence>
<comment type="subcellular location">
    <subcellularLocation>
        <location evidence="10">Mitochondrion matrix</location>
    </subcellularLocation>
    <subcellularLocation>
        <location evidence="10">Nucleus</location>
    </subcellularLocation>
    <subcellularLocation>
        <location evidence="10">Cytoplasm</location>
    </subcellularLocation>
    <text evidence="10">Predominantly in the mitochondria and in the nucleus.</text>
</comment>
<keyword evidence="14" id="KW-1185">Reference proteome</keyword>
<dbReference type="Pfam" id="PF02475">
    <property type="entry name" value="TRM5-TYW2_MTfase"/>
    <property type="match status" value="1"/>
</dbReference>
<dbReference type="FunFam" id="3.30.300.110:FF:000001">
    <property type="entry name" value="tRNA (guanine(37)-N1)-methyltransferase"/>
    <property type="match status" value="1"/>
</dbReference>
<reference evidence="13 14" key="1">
    <citation type="submission" date="2019-05" db="EMBL/GenBank/DDBJ databases">
        <title>Emergence of the Ug99 lineage of the wheat stem rust pathogen through somatic hybridization.</title>
        <authorList>
            <person name="Li F."/>
            <person name="Upadhyaya N.M."/>
            <person name="Sperschneider J."/>
            <person name="Matny O."/>
            <person name="Nguyen-Phuc H."/>
            <person name="Mago R."/>
            <person name="Raley C."/>
            <person name="Miller M.E."/>
            <person name="Silverstein K.A.T."/>
            <person name="Henningsen E."/>
            <person name="Hirsch C.D."/>
            <person name="Visser B."/>
            <person name="Pretorius Z.A."/>
            <person name="Steffenson B.J."/>
            <person name="Schwessinger B."/>
            <person name="Dodds P.N."/>
            <person name="Figueroa M."/>
        </authorList>
    </citation>
    <scope>NUCLEOTIDE SEQUENCE [LARGE SCALE GENOMIC DNA]</scope>
    <source>
        <strain evidence="13">21-0</strain>
    </source>
</reference>
<evidence type="ECO:0000259" key="12">
    <source>
        <dbReference type="PROSITE" id="PS51684"/>
    </source>
</evidence>
<evidence type="ECO:0000256" key="5">
    <source>
        <dbReference type="ARBA" id="ARBA00022691"/>
    </source>
</evidence>
<dbReference type="PANTHER" id="PTHR23245:SF36">
    <property type="entry name" value="TRNA (GUANINE(37)-N1)-METHYLTRANSFERASE"/>
    <property type="match status" value="1"/>
</dbReference>
<comment type="subunit">
    <text evidence="10">Monomer.</text>
</comment>
<proteinExistence type="inferred from homology"/>
<feature type="binding site" evidence="10">
    <location>
        <begin position="338"/>
        <end position="339"/>
    </location>
    <ligand>
        <name>S-adenosyl-L-methionine</name>
        <dbReference type="ChEBI" id="CHEBI:59789"/>
    </ligand>
</feature>
<dbReference type="GO" id="GO:0070901">
    <property type="term" value="P:mitochondrial tRNA methylation"/>
    <property type="evidence" value="ECO:0007669"/>
    <property type="project" value="TreeGrafter"/>
</dbReference>
<dbReference type="HAMAP" id="MF_03152">
    <property type="entry name" value="TRM5"/>
    <property type="match status" value="1"/>
</dbReference>
<accession>A0A5B0QD28</accession>
<evidence type="ECO:0000256" key="1">
    <source>
        <dbReference type="ARBA" id="ARBA00009775"/>
    </source>
</evidence>
<keyword evidence="6 10" id="KW-0819">tRNA processing</keyword>
<dbReference type="EC" id="2.1.1.228" evidence="10"/>
<evidence type="ECO:0000256" key="6">
    <source>
        <dbReference type="ARBA" id="ARBA00022694"/>
    </source>
</evidence>
<dbReference type="InterPro" id="IPR056744">
    <property type="entry name" value="TRM5/TYW2-like_N"/>
</dbReference>
<evidence type="ECO:0000256" key="11">
    <source>
        <dbReference type="SAM" id="MobiDB-lite"/>
    </source>
</evidence>
<comment type="similarity">
    <text evidence="1">Belongs to the class I-like SAM-binding methyltransferase superfamily. TRM5/TYW2 family.</text>
</comment>
<evidence type="ECO:0000256" key="9">
    <source>
        <dbReference type="ARBA" id="ARBA00047783"/>
    </source>
</evidence>